<dbReference type="InterPro" id="IPR002789">
    <property type="entry name" value="HerA_central"/>
</dbReference>
<dbReference type="Pfam" id="PF01935">
    <property type="entry name" value="DUF87"/>
    <property type="match status" value="1"/>
</dbReference>
<proteinExistence type="predicted"/>
<dbReference type="Proteomes" id="UP001427805">
    <property type="component" value="Unassembled WGS sequence"/>
</dbReference>
<dbReference type="SUPFAM" id="SSF52540">
    <property type="entry name" value="P-loop containing nucleoside triphosphate hydrolases"/>
    <property type="match status" value="1"/>
</dbReference>
<evidence type="ECO:0000313" key="2">
    <source>
        <dbReference type="EMBL" id="MEN3745886.1"/>
    </source>
</evidence>
<accession>A0ABV0B5Q5</accession>
<dbReference type="InterPro" id="IPR008571">
    <property type="entry name" value="HerA-like"/>
</dbReference>
<dbReference type="CDD" id="cd01127">
    <property type="entry name" value="TrwB_TraG_TraD_VirD4"/>
    <property type="match status" value="1"/>
</dbReference>
<dbReference type="InterPro" id="IPR027417">
    <property type="entry name" value="P-loop_NTPase"/>
</dbReference>
<feature type="domain" description="Helicase HerA central" evidence="1">
    <location>
        <begin position="130"/>
        <end position="364"/>
    </location>
</feature>
<protein>
    <submittedName>
        <fullName evidence="2">DUF87 domain-containing protein</fullName>
    </submittedName>
</protein>
<name>A0ABV0B5Q5_9SPHN</name>
<dbReference type="EMBL" id="JBDIZK010000001">
    <property type="protein sequence ID" value="MEN3745886.1"/>
    <property type="molecule type" value="Genomic_DNA"/>
</dbReference>
<dbReference type="PANTHER" id="PTHR42957:SF1">
    <property type="entry name" value="HELICASE MJ1565-RELATED"/>
    <property type="match status" value="1"/>
</dbReference>
<dbReference type="Gene3D" id="3.40.50.300">
    <property type="entry name" value="P-loop containing nucleotide triphosphate hydrolases"/>
    <property type="match status" value="2"/>
</dbReference>
<dbReference type="PANTHER" id="PTHR42957">
    <property type="entry name" value="HELICASE MJ1565-RELATED"/>
    <property type="match status" value="1"/>
</dbReference>
<evidence type="ECO:0000313" key="3">
    <source>
        <dbReference type="Proteomes" id="UP001427805"/>
    </source>
</evidence>
<evidence type="ECO:0000259" key="1">
    <source>
        <dbReference type="Pfam" id="PF01935"/>
    </source>
</evidence>
<reference evidence="2 3" key="1">
    <citation type="submission" date="2024-05" db="EMBL/GenBank/DDBJ databases">
        <title>Sphingomonas sp. HF-S3 16S ribosomal RNA gene Genome sequencing and assembly.</title>
        <authorList>
            <person name="Lee H."/>
        </authorList>
    </citation>
    <scope>NUCLEOTIDE SEQUENCE [LARGE SCALE GENOMIC DNA]</scope>
    <source>
        <strain evidence="2 3">HF-S3</strain>
    </source>
</reference>
<comment type="caution">
    <text evidence="2">The sequence shown here is derived from an EMBL/GenBank/DDBJ whole genome shotgun (WGS) entry which is preliminary data.</text>
</comment>
<gene>
    <name evidence="2" type="ORF">TPR58_01810</name>
</gene>
<organism evidence="2 3">
    <name type="scientific">Sphingomonas rustica</name>
    <dbReference type="NCBI Taxonomy" id="3103142"/>
    <lineage>
        <taxon>Bacteria</taxon>
        <taxon>Pseudomonadati</taxon>
        <taxon>Pseudomonadota</taxon>
        <taxon>Alphaproteobacteria</taxon>
        <taxon>Sphingomonadales</taxon>
        <taxon>Sphingomonadaceae</taxon>
        <taxon>Sphingomonas</taxon>
    </lineage>
</organism>
<keyword evidence="3" id="KW-1185">Reference proteome</keyword>
<sequence>MGLAALRSIGAVVEIAGSSSQVVFDAAALESHAGSPDAALANAGQVGSQIKMRVGSTWLIANVRSMKLAGQDRIAAQVDFLGEGDEERLTGKLYRFRRGVTRYPTPGCEVFPISTADLKQIYAAEDRAHIQIGTVYPTRDIRAALYVDAMLGKHFALLGSTGTGKSTAAALILHRICELAPQGHIVMIDPHGEYSAAFKTNGALFDVSNLQMPYWLMNFEEHCEVFLTTEGSARQVDADILGKCLLLAKGKNRLAQEIGKLTVDAPVPYLLSDLTAILQLEMGKMDKATDTAPYLRIRSKIEEIKGDPRFAFMFSGMLVADTMASFMARIFRLPGDGKPISIIDVSGVPSEITSVVVAVLSRMVFDFAIWSRNEPRRPVLLVCEEAHRYVPSERNADGSSVGRILSRIAKEGRKYGVSLGLITQRPSDLAEGVLSQCGTILSMRLNNERDQAFVKAAIPEGARGFLDSIPALRNRECIAVGEGVATPTRLVFDPLDEIKRPASADPLFSELWRETGGEDGILERTIKRWRSQGR</sequence>